<dbReference type="EMBL" id="PFNG01000097">
    <property type="protein sequence ID" value="PIZ40280.1"/>
    <property type="molecule type" value="Genomic_DNA"/>
</dbReference>
<reference evidence="6" key="1">
    <citation type="submission" date="2017-09" db="EMBL/GenBank/DDBJ databases">
        <title>Depth-based differentiation of microbial function through sediment-hosted aquifers and enrichment of novel symbionts in the deep terrestrial subsurface.</title>
        <authorList>
            <person name="Probst A.J."/>
            <person name="Ladd B."/>
            <person name="Jarett J.K."/>
            <person name="Geller-Mcgrath D.E."/>
            <person name="Sieber C.M.K."/>
            <person name="Emerson J.B."/>
            <person name="Anantharaman K."/>
            <person name="Thomas B.C."/>
            <person name="Malmstrom R."/>
            <person name="Stieglmeier M."/>
            <person name="Klingl A."/>
            <person name="Woyke T."/>
            <person name="Ryan C.M."/>
            <person name="Banfield J.F."/>
        </authorList>
    </citation>
    <scope>NUCLEOTIDE SEQUENCE [LARGE SCALE GENOMIC DNA]</scope>
</reference>
<evidence type="ECO:0000313" key="6">
    <source>
        <dbReference type="Proteomes" id="UP000230956"/>
    </source>
</evidence>
<feature type="transmembrane region" description="Helical" evidence="4">
    <location>
        <begin position="12"/>
        <end position="30"/>
    </location>
</feature>
<dbReference type="PANTHER" id="PTHR44858:SF1">
    <property type="entry name" value="UDP-N-ACETYLGLUCOSAMINE--PEPTIDE N-ACETYLGLUCOSAMINYLTRANSFERASE SPINDLY-RELATED"/>
    <property type="match status" value="1"/>
</dbReference>
<dbReference type="InterPro" id="IPR050498">
    <property type="entry name" value="Ycf3"/>
</dbReference>
<keyword evidence="4" id="KW-0812">Transmembrane</keyword>
<keyword evidence="4" id="KW-1133">Transmembrane helix</keyword>
<dbReference type="InterPro" id="IPR013105">
    <property type="entry name" value="TPR_2"/>
</dbReference>
<dbReference type="InterPro" id="IPR019734">
    <property type="entry name" value="TPR_rpt"/>
</dbReference>
<keyword evidence="1" id="KW-0677">Repeat</keyword>
<keyword evidence="2 3" id="KW-0802">TPR repeat</keyword>
<dbReference type="Pfam" id="PF13414">
    <property type="entry name" value="TPR_11"/>
    <property type="match status" value="1"/>
</dbReference>
<feature type="repeat" description="TPR" evidence="3">
    <location>
        <begin position="135"/>
        <end position="168"/>
    </location>
</feature>
<gene>
    <name evidence="5" type="ORF">COY37_04275</name>
</gene>
<dbReference type="PROSITE" id="PS50005">
    <property type="entry name" value="TPR"/>
    <property type="match status" value="2"/>
</dbReference>
<dbReference type="SUPFAM" id="SSF48452">
    <property type="entry name" value="TPR-like"/>
    <property type="match status" value="1"/>
</dbReference>
<comment type="caution">
    <text evidence="5">The sequence shown here is derived from an EMBL/GenBank/DDBJ whole genome shotgun (WGS) entry which is preliminary data.</text>
</comment>
<accession>A0A2M7T8Q6</accession>
<organism evidence="5 6">
    <name type="scientific">Candidatus Aquicultor secundus</name>
    <dbReference type="NCBI Taxonomy" id="1973895"/>
    <lineage>
        <taxon>Bacteria</taxon>
        <taxon>Bacillati</taxon>
        <taxon>Actinomycetota</taxon>
        <taxon>Candidatus Aquicultoria</taxon>
        <taxon>Candidatus Aquicultorales</taxon>
        <taxon>Candidatus Aquicultoraceae</taxon>
        <taxon>Candidatus Aquicultor</taxon>
    </lineage>
</organism>
<dbReference type="AlphaFoldDB" id="A0A2M7T8Q6"/>
<evidence type="ECO:0000256" key="1">
    <source>
        <dbReference type="ARBA" id="ARBA00022737"/>
    </source>
</evidence>
<keyword evidence="4" id="KW-0472">Membrane</keyword>
<sequence length="179" mass="20124">MRRGELFVKKKVIIAVIVLVAIGGLIYARSRAIDYYSLQTAIAEAKGDFPRAINSFDKVVLLSPRDAAAFVYRARLYFNNGNTNAAIDDLNTAINIDKKNPEAHFGISLIRLQEGDLKQAVKELDLVIKERPKWIEAYLSREVAYRKLGDKDKAIKDLKQVLKLEPQNPAALNSLRALE</sequence>
<evidence type="ECO:0000256" key="4">
    <source>
        <dbReference type="SAM" id="Phobius"/>
    </source>
</evidence>
<dbReference type="Pfam" id="PF07719">
    <property type="entry name" value="TPR_2"/>
    <property type="match status" value="1"/>
</dbReference>
<evidence type="ECO:0000256" key="3">
    <source>
        <dbReference type="PROSITE-ProRule" id="PRU00339"/>
    </source>
</evidence>
<protein>
    <submittedName>
        <fullName evidence="5">Uncharacterized protein</fullName>
    </submittedName>
</protein>
<name>A0A2M7T8Q6_9ACTN</name>
<dbReference type="PROSITE" id="PS50293">
    <property type="entry name" value="TPR_REGION"/>
    <property type="match status" value="1"/>
</dbReference>
<feature type="repeat" description="TPR" evidence="3">
    <location>
        <begin position="67"/>
        <end position="100"/>
    </location>
</feature>
<dbReference type="Gene3D" id="1.25.40.10">
    <property type="entry name" value="Tetratricopeptide repeat domain"/>
    <property type="match status" value="2"/>
</dbReference>
<dbReference type="Proteomes" id="UP000230956">
    <property type="component" value="Unassembled WGS sequence"/>
</dbReference>
<evidence type="ECO:0000256" key="2">
    <source>
        <dbReference type="ARBA" id="ARBA00022803"/>
    </source>
</evidence>
<evidence type="ECO:0000313" key="5">
    <source>
        <dbReference type="EMBL" id="PIZ40280.1"/>
    </source>
</evidence>
<proteinExistence type="predicted"/>
<dbReference type="InterPro" id="IPR011990">
    <property type="entry name" value="TPR-like_helical_dom_sf"/>
</dbReference>
<dbReference type="PANTHER" id="PTHR44858">
    <property type="entry name" value="TETRATRICOPEPTIDE REPEAT PROTEIN 6"/>
    <property type="match status" value="1"/>
</dbReference>
<dbReference type="SMART" id="SM00028">
    <property type="entry name" value="TPR"/>
    <property type="match status" value="4"/>
</dbReference>